<dbReference type="SUPFAM" id="SSF46955">
    <property type="entry name" value="Putative DNA-binding domain"/>
    <property type="match status" value="1"/>
</dbReference>
<name>X1JHZ5_9ZZZZ</name>
<dbReference type="Gene3D" id="1.10.10.10">
    <property type="entry name" value="Winged helix-like DNA-binding domain superfamily/Winged helix DNA-binding domain"/>
    <property type="match status" value="1"/>
</dbReference>
<feature type="non-terminal residue" evidence="1">
    <location>
        <position position="1"/>
    </location>
</feature>
<organism evidence="1">
    <name type="scientific">marine sediment metagenome</name>
    <dbReference type="NCBI Taxonomy" id="412755"/>
    <lineage>
        <taxon>unclassified sequences</taxon>
        <taxon>metagenomes</taxon>
        <taxon>ecological metagenomes</taxon>
    </lineage>
</organism>
<sequence>FFKRGGDAMRPTDGHQEVLLNSRQLAHQLGVQLQKIYEMTREGMPHYKLGHGSRSEYRFDQSAVKRWLADCRRDSTASTKAEHADCGEVFHERQFIQ</sequence>
<dbReference type="EMBL" id="BARU01041779">
    <property type="protein sequence ID" value="GAH77939.1"/>
    <property type="molecule type" value="Genomic_DNA"/>
</dbReference>
<dbReference type="AlphaFoldDB" id="X1JHZ5"/>
<dbReference type="InterPro" id="IPR036388">
    <property type="entry name" value="WH-like_DNA-bd_sf"/>
</dbReference>
<accession>X1JHZ5</accession>
<proteinExistence type="predicted"/>
<gene>
    <name evidence="1" type="ORF">S03H2_64336</name>
</gene>
<evidence type="ECO:0000313" key="1">
    <source>
        <dbReference type="EMBL" id="GAH77939.1"/>
    </source>
</evidence>
<dbReference type="InterPro" id="IPR009061">
    <property type="entry name" value="DNA-bd_dom_put_sf"/>
</dbReference>
<reference evidence="1" key="1">
    <citation type="journal article" date="2014" name="Front. Microbiol.">
        <title>High frequency of phylogenetically diverse reductive dehalogenase-homologous genes in deep subseafloor sedimentary metagenomes.</title>
        <authorList>
            <person name="Kawai M."/>
            <person name="Futagami T."/>
            <person name="Toyoda A."/>
            <person name="Takaki Y."/>
            <person name="Nishi S."/>
            <person name="Hori S."/>
            <person name="Arai W."/>
            <person name="Tsubouchi T."/>
            <person name="Morono Y."/>
            <person name="Uchiyama I."/>
            <person name="Ito T."/>
            <person name="Fujiyama A."/>
            <person name="Inagaki F."/>
            <person name="Takami H."/>
        </authorList>
    </citation>
    <scope>NUCLEOTIDE SEQUENCE</scope>
    <source>
        <strain evidence="1">Expedition CK06-06</strain>
    </source>
</reference>
<comment type="caution">
    <text evidence="1">The sequence shown here is derived from an EMBL/GenBank/DDBJ whole genome shotgun (WGS) entry which is preliminary data.</text>
</comment>
<protein>
    <submittedName>
        <fullName evidence="1">Uncharacterized protein</fullName>
    </submittedName>
</protein>